<reference evidence="1" key="1">
    <citation type="submission" date="2019-08" db="EMBL/GenBank/DDBJ databases">
        <authorList>
            <person name="Kucharzyk K."/>
            <person name="Murdoch R.W."/>
            <person name="Higgins S."/>
            <person name="Loffler F."/>
        </authorList>
    </citation>
    <scope>NUCLEOTIDE SEQUENCE</scope>
</reference>
<gene>
    <name evidence="1" type="ORF">SDC9_193265</name>
</gene>
<accession>A0A645I4A6</accession>
<sequence>MYSFLTYIIFHKLTICYGREYYLPVKFRIIHTAGKGHGIQSPQAAFPVLIALISSHCLNNRHIYIFKNTLVNNFAAVSRVGEYTLRISHGIYNCIHLAYAIHLKYIFYHPPEALASYGEVRCRR</sequence>
<dbReference type="AlphaFoldDB" id="A0A645I4A6"/>
<dbReference type="EMBL" id="VSSQ01105780">
    <property type="protein sequence ID" value="MPN45696.1"/>
    <property type="molecule type" value="Genomic_DNA"/>
</dbReference>
<comment type="caution">
    <text evidence="1">The sequence shown here is derived from an EMBL/GenBank/DDBJ whole genome shotgun (WGS) entry which is preliminary data.</text>
</comment>
<protein>
    <submittedName>
        <fullName evidence="1">Uncharacterized protein</fullName>
    </submittedName>
</protein>
<evidence type="ECO:0000313" key="1">
    <source>
        <dbReference type="EMBL" id="MPN45696.1"/>
    </source>
</evidence>
<name>A0A645I4A6_9ZZZZ</name>
<proteinExistence type="predicted"/>
<organism evidence="1">
    <name type="scientific">bioreactor metagenome</name>
    <dbReference type="NCBI Taxonomy" id="1076179"/>
    <lineage>
        <taxon>unclassified sequences</taxon>
        <taxon>metagenomes</taxon>
        <taxon>ecological metagenomes</taxon>
    </lineage>
</organism>